<proteinExistence type="predicted"/>
<dbReference type="EnsemblMetazoa" id="GPAI019675-RA">
    <property type="protein sequence ID" value="GPAI019675-PA"/>
    <property type="gene ID" value="GPAI019675"/>
</dbReference>
<evidence type="ECO:0000313" key="4">
    <source>
        <dbReference type="EnsemblMetazoa" id="GPAI019675-PA"/>
    </source>
</evidence>
<dbReference type="Proteomes" id="UP000092445">
    <property type="component" value="Unassembled WGS sequence"/>
</dbReference>
<dbReference type="GO" id="GO:0003677">
    <property type="term" value="F:DNA binding"/>
    <property type="evidence" value="ECO:0007669"/>
    <property type="project" value="InterPro"/>
</dbReference>
<keyword evidence="1" id="KW-0547">Nucleotide-binding</keyword>
<organism evidence="4 5">
    <name type="scientific">Glossina pallidipes</name>
    <name type="common">Tsetse fly</name>
    <dbReference type="NCBI Taxonomy" id="7398"/>
    <lineage>
        <taxon>Eukaryota</taxon>
        <taxon>Metazoa</taxon>
        <taxon>Ecdysozoa</taxon>
        <taxon>Arthropoda</taxon>
        <taxon>Hexapoda</taxon>
        <taxon>Insecta</taxon>
        <taxon>Pterygota</taxon>
        <taxon>Neoptera</taxon>
        <taxon>Endopterygota</taxon>
        <taxon>Diptera</taxon>
        <taxon>Brachycera</taxon>
        <taxon>Muscomorpha</taxon>
        <taxon>Hippoboscoidea</taxon>
        <taxon>Glossinidae</taxon>
        <taxon>Glossina</taxon>
    </lineage>
</organism>
<dbReference type="InterPro" id="IPR027417">
    <property type="entry name" value="P-loop_NTPase"/>
</dbReference>
<evidence type="ECO:0000259" key="3">
    <source>
        <dbReference type="Pfam" id="PF00493"/>
    </source>
</evidence>
<name>A0A1A9ZMX5_GLOPL</name>
<evidence type="ECO:0000256" key="1">
    <source>
        <dbReference type="ARBA" id="ARBA00022741"/>
    </source>
</evidence>
<feature type="domain" description="MCM C-terminal AAA(+) ATPase" evidence="3">
    <location>
        <begin position="1"/>
        <end position="30"/>
    </location>
</feature>
<keyword evidence="5" id="KW-1185">Reference proteome</keyword>
<accession>A0A1A9ZMX5</accession>
<protein>
    <recommendedName>
        <fullName evidence="3">MCM C-terminal AAA(+) ATPase domain-containing protein</fullName>
    </recommendedName>
</protein>
<dbReference type="Gene3D" id="3.40.50.300">
    <property type="entry name" value="P-loop containing nucleotide triphosphate hydrolases"/>
    <property type="match status" value="1"/>
</dbReference>
<evidence type="ECO:0000313" key="5">
    <source>
        <dbReference type="Proteomes" id="UP000092445"/>
    </source>
</evidence>
<dbReference type="GO" id="GO:0005524">
    <property type="term" value="F:ATP binding"/>
    <property type="evidence" value="ECO:0007669"/>
    <property type="project" value="UniProtKB-KW"/>
</dbReference>
<dbReference type="Pfam" id="PF00493">
    <property type="entry name" value="MCM"/>
    <property type="match status" value="1"/>
</dbReference>
<dbReference type="STRING" id="7398.A0A1A9ZMX5"/>
<evidence type="ECO:0000256" key="2">
    <source>
        <dbReference type="ARBA" id="ARBA00022840"/>
    </source>
</evidence>
<reference evidence="4" key="2">
    <citation type="submission" date="2020-05" db="UniProtKB">
        <authorList>
            <consortium name="EnsemblMetazoa"/>
        </authorList>
    </citation>
    <scope>IDENTIFICATION</scope>
    <source>
        <strain evidence="4">IAEA</strain>
    </source>
</reference>
<sequence>MSRFDLFFVLVDECNEVLDYAIARKIADLHSNIEDAMERVYSREEVLRYSTLEQQTKRSP</sequence>
<keyword evidence="2" id="KW-0067">ATP-binding</keyword>
<dbReference type="InterPro" id="IPR001208">
    <property type="entry name" value="MCM_dom"/>
</dbReference>
<reference evidence="5" key="1">
    <citation type="submission" date="2014-03" db="EMBL/GenBank/DDBJ databases">
        <authorList>
            <person name="Aksoy S."/>
            <person name="Warren W."/>
            <person name="Wilson R.K."/>
        </authorList>
    </citation>
    <scope>NUCLEOTIDE SEQUENCE [LARGE SCALE GENOMIC DNA]</scope>
    <source>
        <strain evidence="5">IAEA</strain>
    </source>
</reference>
<dbReference type="AlphaFoldDB" id="A0A1A9ZMX5"/>
<dbReference type="VEuPathDB" id="VectorBase:GPAI019675"/>